<feature type="transmembrane region" description="Helical" evidence="9">
    <location>
        <begin position="110"/>
        <end position="127"/>
    </location>
</feature>
<organism evidence="11 12">
    <name type="scientific">Streptomyces boetiae</name>
    <dbReference type="NCBI Taxonomy" id="3075541"/>
    <lineage>
        <taxon>Bacteria</taxon>
        <taxon>Bacillati</taxon>
        <taxon>Actinomycetota</taxon>
        <taxon>Actinomycetes</taxon>
        <taxon>Kitasatosporales</taxon>
        <taxon>Streptomycetaceae</taxon>
        <taxon>Streptomyces</taxon>
    </lineage>
</organism>
<evidence type="ECO:0000256" key="6">
    <source>
        <dbReference type="ARBA" id="ARBA00022777"/>
    </source>
</evidence>
<feature type="domain" description="Signal transduction histidine kinase subgroup 3 dimerisation and phosphoacceptor" evidence="10">
    <location>
        <begin position="159"/>
        <end position="222"/>
    </location>
</feature>
<evidence type="ECO:0000313" key="12">
    <source>
        <dbReference type="Proteomes" id="UP001183388"/>
    </source>
</evidence>
<evidence type="ECO:0000256" key="4">
    <source>
        <dbReference type="ARBA" id="ARBA00022679"/>
    </source>
</evidence>
<evidence type="ECO:0000256" key="1">
    <source>
        <dbReference type="ARBA" id="ARBA00000085"/>
    </source>
</evidence>
<keyword evidence="8" id="KW-0902">Two-component regulatory system</keyword>
<keyword evidence="9" id="KW-1133">Transmembrane helix</keyword>
<comment type="caution">
    <text evidence="11">The sequence shown here is derived from an EMBL/GenBank/DDBJ whole genome shotgun (WGS) entry which is preliminary data.</text>
</comment>
<dbReference type="Gene3D" id="1.20.5.1930">
    <property type="match status" value="1"/>
</dbReference>
<dbReference type="EMBL" id="JAVREN010000039">
    <property type="protein sequence ID" value="MDT0309498.1"/>
    <property type="molecule type" value="Genomic_DNA"/>
</dbReference>
<keyword evidence="5" id="KW-0547">Nucleotide-binding</keyword>
<evidence type="ECO:0000256" key="3">
    <source>
        <dbReference type="ARBA" id="ARBA00022553"/>
    </source>
</evidence>
<evidence type="ECO:0000256" key="2">
    <source>
        <dbReference type="ARBA" id="ARBA00012438"/>
    </source>
</evidence>
<dbReference type="PANTHER" id="PTHR24421">
    <property type="entry name" value="NITRATE/NITRITE SENSOR PROTEIN NARX-RELATED"/>
    <property type="match status" value="1"/>
</dbReference>
<name>A0ABU2LD44_9ACTN</name>
<keyword evidence="12" id="KW-1185">Reference proteome</keyword>
<dbReference type="CDD" id="cd16917">
    <property type="entry name" value="HATPase_UhpB-NarQ-NarX-like"/>
    <property type="match status" value="1"/>
</dbReference>
<evidence type="ECO:0000256" key="7">
    <source>
        <dbReference type="ARBA" id="ARBA00022840"/>
    </source>
</evidence>
<accession>A0ABU2LD44</accession>
<feature type="transmembrane region" description="Helical" evidence="9">
    <location>
        <begin position="44"/>
        <end position="71"/>
    </location>
</feature>
<keyword evidence="3" id="KW-0597">Phosphoprotein</keyword>
<dbReference type="SUPFAM" id="SSF55874">
    <property type="entry name" value="ATPase domain of HSP90 chaperone/DNA topoisomerase II/histidine kinase"/>
    <property type="match status" value="1"/>
</dbReference>
<keyword evidence="7" id="KW-0067">ATP-binding</keyword>
<dbReference type="EC" id="2.7.13.3" evidence="2"/>
<protein>
    <recommendedName>
        <fullName evidence="2">histidine kinase</fullName>
        <ecNumber evidence="2">2.7.13.3</ecNumber>
    </recommendedName>
</protein>
<evidence type="ECO:0000256" key="9">
    <source>
        <dbReference type="SAM" id="Phobius"/>
    </source>
</evidence>
<comment type="catalytic activity">
    <reaction evidence="1">
        <text>ATP + protein L-histidine = ADP + protein N-phospho-L-histidine.</text>
        <dbReference type="EC" id="2.7.13.3"/>
    </reaction>
</comment>
<evidence type="ECO:0000313" key="11">
    <source>
        <dbReference type="EMBL" id="MDT0309498.1"/>
    </source>
</evidence>
<dbReference type="InterPro" id="IPR011712">
    <property type="entry name" value="Sig_transdc_His_kin_sub3_dim/P"/>
</dbReference>
<keyword evidence="9" id="KW-0812">Transmembrane</keyword>
<dbReference type="RefSeq" id="WP_311632494.1">
    <property type="nucleotide sequence ID" value="NZ_JAVREN010000039.1"/>
</dbReference>
<keyword evidence="4" id="KW-0808">Transferase</keyword>
<dbReference type="InterPro" id="IPR036890">
    <property type="entry name" value="HATPase_C_sf"/>
</dbReference>
<dbReference type="GO" id="GO:0016301">
    <property type="term" value="F:kinase activity"/>
    <property type="evidence" value="ECO:0007669"/>
    <property type="project" value="UniProtKB-KW"/>
</dbReference>
<keyword evidence="6 11" id="KW-0418">Kinase</keyword>
<dbReference type="InterPro" id="IPR050482">
    <property type="entry name" value="Sensor_HK_TwoCompSys"/>
</dbReference>
<gene>
    <name evidence="11" type="ORF">RM780_21415</name>
</gene>
<reference evidence="12" key="1">
    <citation type="submission" date="2023-07" db="EMBL/GenBank/DDBJ databases">
        <title>30 novel species of actinomycetes from the DSMZ collection.</title>
        <authorList>
            <person name="Nouioui I."/>
        </authorList>
    </citation>
    <scope>NUCLEOTIDE SEQUENCE [LARGE SCALE GENOMIC DNA]</scope>
    <source>
        <strain evidence="12">DSM 44917</strain>
    </source>
</reference>
<dbReference type="Gene3D" id="3.30.565.10">
    <property type="entry name" value="Histidine kinase-like ATPase, C-terminal domain"/>
    <property type="match status" value="1"/>
</dbReference>
<dbReference type="Proteomes" id="UP001183388">
    <property type="component" value="Unassembled WGS sequence"/>
</dbReference>
<evidence type="ECO:0000259" key="10">
    <source>
        <dbReference type="Pfam" id="PF07730"/>
    </source>
</evidence>
<evidence type="ECO:0000256" key="5">
    <source>
        <dbReference type="ARBA" id="ARBA00022741"/>
    </source>
</evidence>
<sequence>MVDAIVVALVLADVRVTAWTEEPRPMAWALLAAAAIPLRRRLPRLVFALTLPSTLMSYAVMAGLFALYTLASLTRGRVVLALATAAYAACYALPWPLPPDPGDWTTAADVGYSLGLAAAPLSLGLMVQARRDLALRLEEVTEARAQERRLLSQRVLAEERARLAREMHDVVSHQVSLIAVRSGALQVSTDDAETREAARTIRRLSVRTLEELRHMVGVLRSGEAGEGHGPPPELTPQPTLAGLPQLVADCGIDAALEVDLPGDPPGAGLPAPVQRAVYRTVQEALTNVRKHAPGARAAVRVGTADGTVRVTVTNTAPTRPTLVLPSARVGLVGLRQRAQLLGGTLESGPQAGGYRLTLAVPATLSPTPGGTPGGAPPGTPA</sequence>
<keyword evidence="9" id="KW-0472">Membrane</keyword>
<proteinExistence type="predicted"/>
<feature type="transmembrane region" description="Helical" evidence="9">
    <location>
        <begin position="78"/>
        <end position="98"/>
    </location>
</feature>
<dbReference type="PANTHER" id="PTHR24421:SF10">
    <property type="entry name" value="NITRATE_NITRITE SENSOR PROTEIN NARQ"/>
    <property type="match status" value="1"/>
</dbReference>
<evidence type="ECO:0000256" key="8">
    <source>
        <dbReference type="ARBA" id="ARBA00023012"/>
    </source>
</evidence>
<dbReference type="Pfam" id="PF07730">
    <property type="entry name" value="HisKA_3"/>
    <property type="match status" value="1"/>
</dbReference>